<reference evidence="5" key="1">
    <citation type="submission" date="2021-02" db="EMBL/GenBank/DDBJ databases">
        <title>Skermanella TT6 skin isolate.</title>
        <authorList>
            <person name="Lee K."/>
            <person name="Ganzorig M."/>
        </authorList>
    </citation>
    <scope>NUCLEOTIDE SEQUENCE</scope>
    <source>
        <strain evidence="5">TT6</strain>
    </source>
</reference>
<protein>
    <submittedName>
        <fullName evidence="5">CBS domain-containing protein</fullName>
    </submittedName>
</protein>
<dbReference type="Proteomes" id="UP000595197">
    <property type="component" value="Chromosome"/>
</dbReference>
<organism evidence="5 6">
    <name type="scientific">Skermanella cutis</name>
    <dbReference type="NCBI Taxonomy" id="2775420"/>
    <lineage>
        <taxon>Bacteria</taxon>
        <taxon>Pseudomonadati</taxon>
        <taxon>Pseudomonadota</taxon>
        <taxon>Alphaproteobacteria</taxon>
        <taxon>Rhodospirillales</taxon>
        <taxon>Azospirillaceae</taxon>
        <taxon>Skermanella</taxon>
    </lineage>
</organism>
<keyword evidence="6" id="KW-1185">Reference proteome</keyword>
<dbReference type="PANTHER" id="PTHR43080">
    <property type="entry name" value="CBS DOMAIN-CONTAINING PROTEIN CBSX3, MITOCHONDRIAL"/>
    <property type="match status" value="1"/>
</dbReference>
<feature type="domain" description="CBS" evidence="4">
    <location>
        <begin position="94"/>
        <end position="150"/>
    </location>
</feature>
<dbReference type="CDD" id="cd04586">
    <property type="entry name" value="CBS_pair_BON_assoc"/>
    <property type="match status" value="1"/>
</dbReference>
<dbReference type="EMBL" id="CP067420">
    <property type="protein sequence ID" value="QQP90671.1"/>
    <property type="molecule type" value="Genomic_DNA"/>
</dbReference>
<dbReference type="Pfam" id="PF00571">
    <property type="entry name" value="CBS"/>
    <property type="match status" value="2"/>
</dbReference>
<evidence type="ECO:0000313" key="5">
    <source>
        <dbReference type="EMBL" id="QQP90671.1"/>
    </source>
</evidence>
<name>A0ABX7B8G1_9PROT</name>
<feature type="domain" description="CBS" evidence="4">
    <location>
        <begin position="7"/>
        <end position="66"/>
    </location>
</feature>
<dbReference type="SUPFAM" id="SSF54631">
    <property type="entry name" value="CBS-domain pair"/>
    <property type="match status" value="1"/>
</dbReference>
<dbReference type="RefSeq" id="WP_201077906.1">
    <property type="nucleotide sequence ID" value="NZ_CP067420.1"/>
</dbReference>
<evidence type="ECO:0000259" key="4">
    <source>
        <dbReference type="PROSITE" id="PS51371"/>
    </source>
</evidence>
<dbReference type="PROSITE" id="PS50914">
    <property type="entry name" value="BON"/>
    <property type="match status" value="1"/>
</dbReference>
<gene>
    <name evidence="5" type="ORF">IGS68_05390</name>
</gene>
<dbReference type="InterPro" id="IPR017080">
    <property type="entry name" value="UCP036990_CBS_BON"/>
</dbReference>
<dbReference type="SMART" id="SM00116">
    <property type="entry name" value="CBS"/>
    <property type="match status" value="2"/>
</dbReference>
<dbReference type="InterPro" id="IPR046342">
    <property type="entry name" value="CBS_dom_sf"/>
</dbReference>
<sequence length="243" mass="26579">MRAKDIMTTHPKTVAPDSLVHEITECLLKKHISAVPVIDGNGRVLGIVSEGDIIHRVAATSDGHRAWWSRLFDGSGKDAAEFIKTHAIHARDIMTREVITVTEDTPAEEIVRILEKRRIKRVPVLRGERLVGIVSRADLLRVVLASSPDMGVPISANDRELREKVMANLEGQDWARVSQLNIVVTDGVAQIWGFVGSDTERNALRVAAETVPGIREVEDHLNFSPIPWAGSRGRGFGGAGGIV</sequence>
<accession>A0ABX7B8G1</accession>
<evidence type="ECO:0000259" key="3">
    <source>
        <dbReference type="PROSITE" id="PS50914"/>
    </source>
</evidence>
<keyword evidence="1 2" id="KW-0129">CBS domain</keyword>
<proteinExistence type="predicted"/>
<dbReference type="InterPro" id="IPR000644">
    <property type="entry name" value="CBS_dom"/>
</dbReference>
<feature type="domain" description="BON" evidence="3">
    <location>
        <begin position="157"/>
        <end position="225"/>
    </location>
</feature>
<dbReference type="PROSITE" id="PS51371">
    <property type="entry name" value="CBS"/>
    <property type="match status" value="2"/>
</dbReference>
<evidence type="ECO:0000256" key="2">
    <source>
        <dbReference type="PROSITE-ProRule" id="PRU00703"/>
    </source>
</evidence>
<evidence type="ECO:0000256" key="1">
    <source>
        <dbReference type="ARBA" id="ARBA00023122"/>
    </source>
</evidence>
<dbReference type="Gene3D" id="3.10.580.10">
    <property type="entry name" value="CBS-domain"/>
    <property type="match status" value="1"/>
</dbReference>
<dbReference type="PANTHER" id="PTHR43080:SF26">
    <property type="entry name" value="REGULATORY PROTEIN"/>
    <property type="match status" value="1"/>
</dbReference>
<evidence type="ECO:0000313" key="6">
    <source>
        <dbReference type="Proteomes" id="UP000595197"/>
    </source>
</evidence>
<dbReference type="Pfam" id="PF04972">
    <property type="entry name" value="BON"/>
    <property type="match status" value="1"/>
</dbReference>
<dbReference type="PIRSF" id="PIRSF036990">
    <property type="entry name" value="UCP036990_CBS_BON"/>
    <property type="match status" value="1"/>
</dbReference>
<dbReference type="Gene3D" id="3.30.1340.30">
    <property type="match status" value="1"/>
</dbReference>
<dbReference type="InterPro" id="IPR007055">
    <property type="entry name" value="BON_dom"/>
</dbReference>
<dbReference type="InterPro" id="IPR051257">
    <property type="entry name" value="Diverse_CBS-Domain"/>
</dbReference>